<dbReference type="Proteomes" id="UP000596742">
    <property type="component" value="Unassembled WGS sequence"/>
</dbReference>
<reference evidence="2" key="1">
    <citation type="submission" date="2018-11" db="EMBL/GenBank/DDBJ databases">
        <authorList>
            <person name="Alioto T."/>
            <person name="Alioto T."/>
        </authorList>
    </citation>
    <scope>NUCLEOTIDE SEQUENCE</scope>
</reference>
<proteinExistence type="predicted"/>
<evidence type="ECO:0000313" key="3">
    <source>
        <dbReference type="Proteomes" id="UP000596742"/>
    </source>
</evidence>
<dbReference type="Gene3D" id="1.25.40.20">
    <property type="entry name" value="Ankyrin repeat-containing domain"/>
    <property type="match status" value="1"/>
</dbReference>
<evidence type="ECO:0000313" key="2">
    <source>
        <dbReference type="EMBL" id="VDI20760.1"/>
    </source>
</evidence>
<evidence type="ECO:0000256" key="1">
    <source>
        <dbReference type="PROSITE-ProRule" id="PRU00023"/>
    </source>
</evidence>
<keyword evidence="1" id="KW-0040">ANK repeat</keyword>
<name>A0A8B6DII6_MYTGA</name>
<feature type="repeat" description="ANK" evidence="1">
    <location>
        <begin position="25"/>
        <end position="57"/>
    </location>
</feature>
<sequence>NHNGHIHVVKELLQHSADVNKCNKNDTSPLYIASQKGHVDVVIELLQHSADLNKCNFKGKNPLNVAQEKGHIEIESLLKGKG</sequence>
<keyword evidence="3" id="KW-1185">Reference proteome</keyword>
<dbReference type="InterPro" id="IPR036770">
    <property type="entry name" value="Ankyrin_rpt-contain_sf"/>
</dbReference>
<dbReference type="SUPFAM" id="SSF48403">
    <property type="entry name" value="Ankyrin repeat"/>
    <property type="match status" value="1"/>
</dbReference>
<dbReference type="PROSITE" id="PS50297">
    <property type="entry name" value="ANK_REP_REGION"/>
    <property type="match status" value="1"/>
</dbReference>
<dbReference type="PANTHER" id="PTHR22677">
    <property type="entry name" value="ANKYRIN REPEAT DOMAIN-CONTAINING PROTEIN 60"/>
    <property type="match status" value="1"/>
</dbReference>
<comment type="caution">
    <text evidence="2">The sequence shown here is derived from an EMBL/GenBank/DDBJ whole genome shotgun (WGS) entry which is preliminary data.</text>
</comment>
<dbReference type="PROSITE" id="PS50088">
    <property type="entry name" value="ANK_REPEAT"/>
    <property type="match status" value="1"/>
</dbReference>
<gene>
    <name evidence="2" type="ORF">MGAL_10B060454</name>
</gene>
<accession>A0A8B6DII6</accession>
<dbReference type="Pfam" id="PF12796">
    <property type="entry name" value="Ank_2"/>
    <property type="match status" value="1"/>
</dbReference>
<protein>
    <submittedName>
        <fullName evidence="2">Uncharacterized protein</fullName>
    </submittedName>
</protein>
<dbReference type="EMBL" id="UYJE01003606">
    <property type="protein sequence ID" value="VDI20760.1"/>
    <property type="molecule type" value="Genomic_DNA"/>
</dbReference>
<dbReference type="InterPro" id="IPR039323">
    <property type="entry name" value="ANKRD_45/46/60"/>
</dbReference>
<dbReference type="PANTHER" id="PTHR22677:SF4">
    <property type="entry name" value="USHER SYNDROME TYPE-1G PROTEIN-LIKE PROTEIN"/>
    <property type="match status" value="1"/>
</dbReference>
<dbReference type="AlphaFoldDB" id="A0A8B6DII6"/>
<dbReference type="InterPro" id="IPR002110">
    <property type="entry name" value="Ankyrin_rpt"/>
</dbReference>
<dbReference type="OrthoDB" id="194358at2759"/>
<feature type="non-terminal residue" evidence="2">
    <location>
        <position position="1"/>
    </location>
</feature>
<dbReference type="SMART" id="SM00248">
    <property type="entry name" value="ANK"/>
    <property type="match status" value="2"/>
</dbReference>
<organism evidence="2 3">
    <name type="scientific">Mytilus galloprovincialis</name>
    <name type="common">Mediterranean mussel</name>
    <dbReference type="NCBI Taxonomy" id="29158"/>
    <lineage>
        <taxon>Eukaryota</taxon>
        <taxon>Metazoa</taxon>
        <taxon>Spiralia</taxon>
        <taxon>Lophotrochozoa</taxon>
        <taxon>Mollusca</taxon>
        <taxon>Bivalvia</taxon>
        <taxon>Autobranchia</taxon>
        <taxon>Pteriomorphia</taxon>
        <taxon>Mytilida</taxon>
        <taxon>Mytiloidea</taxon>
        <taxon>Mytilidae</taxon>
        <taxon>Mytilinae</taxon>
        <taxon>Mytilus</taxon>
    </lineage>
</organism>